<keyword evidence="7 11" id="KW-1015">Disulfide bond</keyword>
<feature type="transmembrane region" description="Helical" evidence="14">
    <location>
        <begin position="20"/>
        <end position="38"/>
    </location>
</feature>
<feature type="binding site" evidence="10">
    <location>
        <position position="572"/>
    </location>
    <ligand>
        <name>Ca(2+)</name>
        <dbReference type="ChEBI" id="CHEBI:29108"/>
    </ligand>
</feature>
<dbReference type="EC" id="3.2.1.-" evidence="12"/>
<keyword evidence="4 10" id="KW-0479">Metal-binding</keyword>
<comment type="pathway">
    <text evidence="2">Protein modification; protein glycosylation.</text>
</comment>
<keyword evidence="5 12" id="KW-0378">Hydrolase</keyword>
<evidence type="ECO:0000256" key="3">
    <source>
        <dbReference type="ARBA" id="ARBA00007658"/>
    </source>
</evidence>
<evidence type="ECO:0000256" key="9">
    <source>
        <dbReference type="ARBA" id="ARBA00048605"/>
    </source>
</evidence>
<evidence type="ECO:0000256" key="11">
    <source>
        <dbReference type="PIRSR" id="PIRSR601382-3"/>
    </source>
</evidence>
<accession>A0A0D7BQD9</accession>
<gene>
    <name evidence="15" type="ORF">CYLTODRAFT_367677</name>
</gene>
<evidence type="ECO:0000256" key="4">
    <source>
        <dbReference type="ARBA" id="ARBA00022723"/>
    </source>
</evidence>
<evidence type="ECO:0000256" key="14">
    <source>
        <dbReference type="SAM" id="Phobius"/>
    </source>
</evidence>
<dbReference type="PRINTS" id="PR00747">
    <property type="entry name" value="GLYHDRLASE47"/>
</dbReference>
<dbReference type="GO" id="GO:0036503">
    <property type="term" value="P:ERAD pathway"/>
    <property type="evidence" value="ECO:0007669"/>
    <property type="project" value="UniProtKB-ARBA"/>
</dbReference>
<protein>
    <recommendedName>
        <fullName evidence="12">alpha-1,2-Mannosidase</fullName>
        <ecNumber evidence="12">3.2.1.-</ecNumber>
    </recommendedName>
</protein>
<keyword evidence="14" id="KW-0812">Transmembrane</keyword>
<evidence type="ECO:0000256" key="13">
    <source>
        <dbReference type="SAM" id="MobiDB-lite"/>
    </source>
</evidence>
<dbReference type="GO" id="GO:0005783">
    <property type="term" value="C:endoplasmic reticulum"/>
    <property type="evidence" value="ECO:0007669"/>
    <property type="project" value="TreeGrafter"/>
</dbReference>
<dbReference type="PANTHER" id="PTHR11742">
    <property type="entry name" value="MANNOSYL-OLIGOSACCHARIDE ALPHA-1,2-MANNOSIDASE-RELATED"/>
    <property type="match status" value="1"/>
</dbReference>
<comment type="catalytic activity">
    <reaction evidence="9">
        <text>N(4)-(alpha-D-Man-(1-&gt;2)-alpha-D-Man-(1-&gt;2)-alpha-D-Man-(1-&gt;3)-[alpha-D-Man-(1-&gt;2)-alpha-D-Man-(1-&gt;3)-[alpha-D-Man-(1-&gt;2)-alpha-D-Man-(1-&gt;6)]-alpha-D-Man-(1-&gt;6)]-beta-D-Man-(1-&gt;4)-beta-D-GlcNAc-(1-&gt;4)-beta-D-GlcNAc)-L-asparaginyl-[protein] (N-glucan mannose isomer 9A1,2,3B1,2,3) + 4 H2O = N(4)-(alpha-D-Man-(1-&gt;3)-[alpha-D-Man-(1-&gt;3)-[alpha-D-Man-(1-&gt;6)]-alpha-D-Man-(1-&gt;6)]-beta-D-Man-(1-&gt;4)-beta-D-GlcNAc-(1-&gt;4)-beta-D-GlcNAc)-L-asparaginyl-[protein] (N-glucan mannose isomer 5A1,2) + 4 beta-D-mannose</text>
        <dbReference type="Rhea" id="RHEA:56008"/>
        <dbReference type="Rhea" id="RHEA-COMP:14356"/>
        <dbReference type="Rhea" id="RHEA-COMP:14367"/>
        <dbReference type="ChEBI" id="CHEBI:15377"/>
        <dbReference type="ChEBI" id="CHEBI:28563"/>
        <dbReference type="ChEBI" id="CHEBI:59087"/>
        <dbReference type="ChEBI" id="CHEBI:139493"/>
        <dbReference type="EC" id="3.2.1.113"/>
    </reaction>
</comment>
<evidence type="ECO:0000256" key="8">
    <source>
        <dbReference type="ARBA" id="ARBA00047669"/>
    </source>
</evidence>
<sequence length="594" mass="66918">MSHLLSTSRTCKPYTIIFRARYALLVILVVVTFLWFSLPVQPSATTPAILATPNQQDLWPPRPIQPGSNDQQSDKYRAYRIREAFVHTYNHYLERAFPNDELRPVSGRNASTLNGWGVTMYDSLDTAHLMHLDAYIDHAANYLAEEPSVFHLAPAKYAPFFETVIRYLGGLLGVYALTEHTIFLEKADKLGRLLLPVFDTTSGLPAYSVNTVSGDTQGGWSPDALLAESASCQVEYKYLAHLTGRADYFHAVDRVMGVLEAANTDAHPDTEDPEDAPKTGLIRHMQSKGAFPTVWDIETGKPKTLAFSAGGLADSAHEYFLKQYLLSAKSEPRTLSLYLNAVDAILDKLTFYSPKRDFIYVTDLKTSGQPSHTFEHLTCFVGGMLKLGAERLKLPVEKKQLHNWAAEGLAETCWMMYADMPTGLSPNEILVNKDDVRPWLEVLAKSASNGSTTIPGLSRCEPQQFPQRRGYKVKDGKNLLRPEALETWYIMWKFGGGDIWKERAWATFMALEKHAKTKYGFASLKSVDVRSSADVRHRDELPSYFLAETLKYPYLMFDDSNNISLDQWIFNTEAHPLPIFSWNATEKESYGIPL</sequence>
<organism evidence="15 16">
    <name type="scientific">Cylindrobasidium torrendii FP15055 ss-10</name>
    <dbReference type="NCBI Taxonomy" id="1314674"/>
    <lineage>
        <taxon>Eukaryota</taxon>
        <taxon>Fungi</taxon>
        <taxon>Dikarya</taxon>
        <taxon>Basidiomycota</taxon>
        <taxon>Agaricomycotina</taxon>
        <taxon>Agaricomycetes</taxon>
        <taxon>Agaricomycetidae</taxon>
        <taxon>Agaricales</taxon>
        <taxon>Marasmiineae</taxon>
        <taxon>Physalacriaceae</taxon>
        <taxon>Cylindrobasidium</taxon>
    </lineage>
</organism>
<dbReference type="STRING" id="1314674.A0A0D7BQD9"/>
<dbReference type="GO" id="GO:0016020">
    <property type="term" value="C:membrane"/>
    <property type="evidence" value="ECO:0007669"/>
    <property type="project" value="InterPro"/>
</dbReference>
<comment type="cofactor">
    <cofactor evidence="1 10">
        <name>Ca(2+)</name>
        <dbReference type="ChEBI" id="CHEBI:29108"/>
    </cofactor>
</comment>
<dbReference type="GO" id="GO:0004571">
    <property type="term" value="F:mannosyl-oligosaccharide 1,2-alpha-mannosidase activity"/>
    <property type="evidence" value="ECO:0007669"/>
    <property type="project" value="UniProtKB-EC"/>
</dbReference>
<reference evidence="15 16" key="1">
    <citation type="journal article" date="2015" name="Fungal Genet. Biol.">
        <title>Evolution of novel wood decay mechanisms in Agaricales revealed by the genome sequences of Fistulina hepatica and Cylindrobasidium torrendii.</title>
        <authorList>
            <person name="Floudas D."/>
            <person name="Held B.W."/>
            <person name="Riley R."/>
            <person name="Nagy L.G."/>
            <person name="Koehler G."/>
            <person name="Ransdell A.S."/>
            <person name="Younus H."/>
            <person name="Chow J."/>
            <person name="Chiniquy J."/>
            <person name="Lipzen A."/>
            <person name="Tritt A."/>
            <person name="Sun H."/>
            <person name="Haridas S."/>
            <person name="LaButti K."/>
            <person name="Ohm R.A."/>
            <person name="Kues U."/>
            <person name="Blanchette R.A."/>
            <person name="Grigoriev I.V."/>
            <person name="Minto R.E."/>
            <person name="Hibbett D.S."/>
        </authorList>
    </citation>
    <scope>NUCLEOTIDE SEQUENCE [LARGE SCALE GENOMIC DNA]</scope>
    <source>
        <strain evidence="15 16">FP15055 ss-10</strain>
    </source>
</reference>
<dbReference type="Proteomes" id="UP000054007">
    <property type="component" value="Unassembled WGS sequence"/>
</dbReference>
<evidence type="ECO:0000256" key="1">
    <source>
        <dbReference type="ARBA" id="ARBA00001913"/>
    </source>
</evidence>
<dbReference type="EMBL" id="KN880444">
    <property type="protein sequence ID" value="KIY72384.1"/>
    <property type="molecule type" value="Genomic_DNA"/>
</dbReference>
<keyword evidence="16" id="KW-1185">Reference proteome</keyword>
<dbReference type="InterPro" id="IPR001382">
    <property type="entry name" value="Glyco_hydro_47"/>
</dbReference>
<feature type="region of interest" description="Disordered" evidence="13">
    <location>
        <begin position="53"/>
        <end position="73"/>
    </location>
</feature>
<evidence type="ECO:0000256" key="12">
    <source>
        <dbReference type="RuleBase" id="RU361193"/>
    </source>
</evidence>
<evidence type="ECO:0000256" key="2">
    <source>
        <dbReference type="ARBA" id="ARBA00004922"/>
    </source>
</evidence>
<evidence type="ECO:0000313" key="15">
    <source>
        <dbReference type="EMBL" id="KIY72384.1"/>
    </source>
</evidence>
<dbReference type="OrthoDB" id="8118055at2759"/>
<evidence type="ECO:0000313" key="16">
    <source>
        <dbReference type="Proteomes" id="UP000054007"/>
    </source>
</evidence>
<name>A0A0D7BQD9_9AGAR</name>
<evidence type="ECO:0000256" key="6">
    <source>
        <dbReference type="ARBA" id="ARBA00022837"/>
    </source>
</evidence>
<keyword evidence="6 10" id="KW-0106">Calcium</keyword>
<proteinExistence type="inferred from homology"/>
<dbReference type="GO" id="GO:0005509">
    <property type="term" value="F:calcium ion binding"/>
    <property type="evidence" value="ECO:0007669"/>
    <property type="project" value="InterPro"/>
</dbReference>
<comment type="catalytic activity">
    <reaction evidence="8">
        <text>N(4)-(alpha-D-Man-(1-&gt;2)-alpha-D-Man-(1-&gt;2)-alpha-D-Man-(1-&gt;3)-[alpha-D-Man-(1-&gt;3)-[alpha-D-Man-(1-&gt;2)-alpha-D-Man-(1-&gt;6)]-alpha-D-Man-(1-&gt;6)]-beta-D-Man-(1-&gt;4)-beta-D-GlcNAc-(1-&gt;4)-beta-D-GlcNAc)-L-asparaginyl-[protein] (N-glucan mannose isomer 8A1,2,3B1,3) + 3 H2O = N(4)-(alpha-D-Man-(1-&gt;3)-[alpha-D-Man-(1-&gt;3)-[alpha-D-Man-(1-&gt;6)]-alpha-D-Man-(1-&gt;6)]-beta-D-Man-(1-&gt;4)-beta-D-GlcNAc-(1-&gt;4)-beta-D-GlcNAc)-L-asparaginyl-[protein] (N-glucan mannose isomer 5A1,2) + 3 beta-D-mannose</text>
        <dbReference type="Rhea" id="RHEA:56028"/>
        <dbReference type="Rhea" id="RHEA-COMP:14358"/>
        <dbReference type="Rhea" id="RHEA-COMP:14367"/>
        <dbReference type="ChEBI" id="CHEBI:15377"/>
        <dbReference type="ChEBI" id="CHEBI:28563"/>
        <dbReference type="ChEBI" id="CHEBI:59087"/>
        <dbReference type="ChEBI" id="CHEBI:60628"/>
        <dbReference type="EC" id="3.2.1.113"/>
    </reaction>
</comment>
<feature type="disulfide bond" evidence="11">
    <location>
        <begin position="379"/>
        <end position="413"/>
    </location>
</feature>
<dbReference type="InterPro" id="IPR012341">
    <property type="entry name" value="6hp_glycosidase-like_sf"/>
</dbReference>
<dbReference type="GO" id="GO:0005975">
    <property type="term" value="P:carbohydrate metabolic process"/>
    <property type="evidence" value="ECO:0007669"/>
    <property type="project" value="InterPro"/>
</dbReference>
<keyword evidence="12" id="KW-0326">Glycosidase</keyword>
<dbReference type="SUPFAM" id="SSF48225">
    <property type="entry name" value="Seven-hairpin glycosidases"/>
    <property type="match status" value="1"/>
</dbReference>
<evidence type="ECO:0000256" key="7">
    <source>
        <dbReference type="ARBA" id="ARBA00023157"/>
    </source>
</evidence>
<dbReference type="PANTHER" id="PTHR11742:SF55">
    <property type="entry name" value="ENDOPLASMIC RETICULUM MANNOSYL-OLIGOSACCHARIDE 1,2-ALPHA-MANNOSIDASE"/>
    <property type="match status" value="1"/>
</dbReference>
<evidence type="ECO:0000256" key="5">
    <source>
        <dbReference type="ARBA" id="ARBA00022801"/>
    </source>
</evidence>
<comment type="similarity">
    <text evidence="3 12">Belongs to the glycosyl hydrolase 47 family.</text>
</comment>
<evidence type="ECO:0000256" key="10">
    <source>
        <dbReference type="PIRSR" id="PIRSR601382-2"/>
    </source>
</evidence>
<dbReference type="InterPro" id="IPR050749">
    <property type="entry name" value="Glycosyl_Hydrolase_47"/>
</dbReference>
<dbReference type="Pfam" id="PF01532">
    <property type="entry name" value="Glyco_hydro_47"/>
    <property type="match status" value="1"/>
</dbReference>
<keyword evidence="14" id="KW-0472">Membrane</keyword>
<keyword evidence="14" id="KW-1133">Transmembrane helix</keyword>
<dbReference type="Gene3D" id="1.50.10.10">
    <property type="match status" value="1"/>
</dbReference>
<dbReference type="AlphaFoldDB" id="A0A0D7BQD9"/>
<dbReference type="InterPro" id="IPR036026">
    <property type="entry name" value="Seven-hairpin_glycosidases"/>
</dbReference>